<dbReference type="EMBL" id="CAFBQS010000056">
    <property type="protein sequence ID" value="CAB5062142.1"/>
    <property type="molecule type" value="Genomic_DNA"/>
</dbReference>
<sequence>MKFTNRKIQIAIFSIGSLTLIWLAAWFAVGSGIPSGVSVLGIDIGGKTQVAAISDLNSKMSKKVKSKINLTAKTASISISPKSAGISLDLEATLEKAPKRTLNPINLFSLLTSKTDLRPTLKIDKEKFIKALRPLEIRTSKSARDATIIYKELDPQVVSSLSGTEIDRKKAIKVVKKSWLKKNVIELPMKTVKPKATAKDATALLEFARQAVSEPLTINISAQPIVITSTEIAGSLAFRTASGKSGKLAPVWVKENFLQQVGSRWSKYVREPINASFTMVEGEPRVQPSSDGSDVPDAKLNQAIIPALSKVGALRIASVTPELVKAKVTTEMAGGLGIQDVIGTFTTNYPYAEYRLINIHRAAKWMDGTIVQPGEIFSYNKAVGERTEARGFVPGIMIDNGVLKKDLGGGVSQVATTTWNAAWFSGLELVQHKPHSFYISRYPAGRESTVAWPSVDVKFKNNSGHPIFVDTSFTNSSVTVSIYGTKFVDVTSESGPKTNFVPFKTYEEDAAGCIFQEGVQGFSISVDRIFKKDGVEVKRETYRTRYRPEDRVICTNPEAKWMNPSLKVQRGEGN</sequence>
<dbReference type="PANTHER" id="PTHR35788:SF1">
    <property type="entry name" value="EXPORTED PROTEIN"/>
    <property type="match status" value="1"/>
</dbReference>
<organism evidence="2">
    <name type="scientific">freshwater metagenome</name>
    <dbReference type="NCBI Taxonomy" id="449393"/>
    <lineage>
        <taxon>unclassified sequences</taxon>
        <taxon>metagenomes</taxon>
        <taxon>ecological metagenomes</taxon>
    </lineage>
</organism>
<accession>A0A6J7U9P3</accession>
<dbReference type="AlphaFoldDB" id="A0A6J7U9P3"/>
<proteinExistence type="predicted"/>
<dbReference type="Pfam" id="PF04294">
    <property type="entry name" value="VanW"/>
    <property type="match status" value="1"/>
</dbReference>
<reference evidence="2" key="1">
    <citation type="submission" date="2020-05" db="EMBL/GenBank/DDBJ databases">
        <authorList>
            <person name="Chiriac C."/>
            <person name="Salcher M."/>
            <person name="Ghai R."/>
            <person name="Kavagutti S V."/>
        </authorList>
    </citation>
    <scope>NUCLEOTIDE SEQUENCE</scope>
</reference>
<evidence type="ECO:0000259" key="1">
    <source>
        <dbReference type="Pfam" id="PF12229"/>
    </source>
</evidence>
<evidence type="ECO:0000313" key="2">
    <source>
        <dbReference type="EMBL" id="CAB5062142.1"/>
    </source>
</evidence>
<name>A0A6J7U9P3_9ZZZZ</name>
<dbReference type="InterPro" id="IPR022029">
    <property type="entry name" value="YoaR-like_PG-bd"/>
</dbReference>
<gene>
    <name evidence="2" type="ORF">UFOPK4366_00421</name>
</gene>
<protein>
    <submittedName>
        <fullName evidence="2">Unannotated protein</fullName>
    </submittedName>
</protein>
<dbReference type="PANTHER" id="PTHR35788">
    <property type="entry name" value="EXPORTED PROTEIN-RELATED"/>
    <property type="match status" value="1"/>
</dbReference>
<feature type="domain" description="YoaR-like putative peptidoglycan binding" evidence="1">
    <location>
        <begin position="242"/>
        <end position="310"/>
    </location>
</feature>
<dbReference type="Pfam" id="PF12229">
    <property type="entry name" value="PG_binding_4"/>
    <property type="match status" value="1"/>
</dbReference>
<dbReference type="InterPro" id="IPR052913">
    <property type="entry name" value="Glycopeptide_resist_protein"/>
</dbReference>
<dbReference type="InterPro" id="IPR007391">
    <property type="entry name" value="Vancomycin_resist_VanW"/>
</dbReference>